<feature type="non-terminal residue" evidence="3">
    <location>
        <position position="1"/>
    </location>
</feature>
<gene>
    <name evidence="2" type="ORF">g.5194</name>
    <name evidence="3" type="ORF">g.5195</name>
</gene>
<evidence type="ECO:0000313" key="2">
    <source>
        <dbReference type="EMBL" id="JAT87042.1"/>
    </source>
</evidence>
<accession>A0A1E1WM11</accession>
<organism evidence="3">
    <name type="scientific">Pectinophora gossypiella</name>
    <name type="common">Cotton pink bollworm</name>
    <name type="synonym">Depressaria gossypiella</name>
    <dbReference type="NCBI Taxonomy" id="13191"/>
    <lineage>
        <taxon>Eukaryota</taxon>
        <taxon>Metazoa</taxon>
        <taxon>Ecdysozoa</taxon>
        <taxon>Arthropoda</taxon>
        <taxon>Hexapoda</taxon>
        <taxon>Insecta</taxon>
        <taxon>Pterygota</taxon>
        <taxon>Neoptera</taxon>
        <taxon>Endopterygota</taxon>
        <taxon>Lepidoptera</taxon>
        <taxon>Glossata</taxon>
        <taxon>Ditrysia</taxon>
        <taxon>Gelechioidea</taxon>
        <taxon>Gelechiidae</taxon>
        <taxon>Apatetrinae</taxon>
        <taxon>Pectinophora</taxon>
    </lineage>
</organism>
<reference evidence="3" key="1">
    <citation type="submission" date="2015-09" db="EMBL/GenBank/DDBJ databases">
        <title>De novo assembly of Pectinophora gossypiella (Pink Bollworm) gut transcriptome.</title>
        <authorList>
            <person name="Tassone E.E."/>
        </authorList>
    </citation>
    <scope>NUCLEOTIDE SEQUENCE</scope>
</reference>
<sequence>SISRYHYDLVDVRPVATGHISSLYDLFSSIMPLYDLPTPQELERVMEGRRDGALAEDLPEVRVGNNGEAAAPEPELGYDPPSDGEENAARGNFVRSVGALTDAVRRFMDVYETGNDPAGDNTQEEHTQEPESSIMGQSLDSDSPVPDLDPDSDDNLDEWFRHRQDEV</sequence>
<name>A0A1E1WM11_PECGO</name>
<evidence type="ECO:0000313" key="3">
    <source>
        <dbReference type="EMBL" id="JAT88015.1"/>
    </source>
</evidence>
<dbReference type="AlphaFoldDB" id="A0A1E1WM11"/>
<dbReference type="EMBL" id="GDQN01003039">
    <property type="protein sequence ID" value="JAT88015.1"/>
    <property type="molecule type" value="Transcribed_RNA"/>
</dbReference>
<dbReference type="EMBL" id="GDQN01004012">
    <property type="protein sequence ID" value="JAT87042.1"/>
    <property type="molecule type" value="Transcribed_RNA"/>
</dbReference>
<feature type="region of interest" description="Disordered" evidence="1">
    <location>
        <begin position="61"/>
        <end position="91"/>
    </location>
</feature>
<feature type="region of interest" description="Disordered" evidence="1">
    <location>
        <begin position="112"/>
        <end position="167"/>
    </location>
</feature>
<evidence type="ECO:0000256" key="1">
    <source>
        <dbReference type="SAM" id="MobiDB-lite"/>
    </source>
</evidence>
<dbReference type="OrthoDB" id="205993at2759"/>
<feature type="compositionally biased region" description="Acidic residues" evidence="1">
    <location>
        <begin position="148"/>
        <end position="157"/>
    </location>
</feature>
<proteinExistence type="predicted"/>
<protein>
    <submittedName>
        <fullName evidence="3">Uncharacterized protein</fullName>
    </submittedName>
</protein>
<feature type="compositionally biased region" description="Basic and acidic residues" evidence="1">
    <location>
        <begin position="158"/>
        <end position="167"/>
    </location>
</feature>